<dbReference type="PROSITE" id="PS50109">
    <property type="entry name" value="HIS_KIN"/>
    <property type="match status" value="1"/>
</dbReference>
<keyword evidence="9" id="KW-1133">Transmembrane helix</keyword>
<comment type="catalytic activity">
    <reaction evidence="1">
        <text>ATP + protein L-histidine = ADP + protein N-phospho-L-histidine.</text>
        <dbReference type="EC" id="2.7.13.3"/>
    </reaction>
</comment>
<feature type="transmembrane region" description="Helical" evidence="9">
    <location>
        <begin position="12"/>
        <end position="29"/>
    </location>
</feature>
<keyword evidence="6" id="KW-0418">Kinase</keyword>
<dbReference type="PANTHER" id="PTHR43065:SF10">
    <property type="entry name" value="PEROXIDE STRESS-ACTIVATED HISTIDINE KINASE MAK3"/>
    <property type="match status" value="1"/>
</dbReference>
<reference evidence="11 12" key="1">
    <citation type="journal article" date="2017" name="Front. Microbiol.">
        <title>Labilibaculum manganireducens gen. nov., sp. nov. and Labilibaculum filiforme sp. nov., Novel Bacteroidetes Isolated from Subsurface Sediments of the Baltic Sea.</title>
        <authorList>
            <person name="Vandieken V."/>
            <person name="Marshall I.P."/>
            <person name="Niemann H."/>
            <person name="Engelen B."/>
            <person name="Cypionka H."/>
        </authorList>
    </citation>
    <scope>NUCLEOTIDE SEQUENCE [LARGE SCALE GENOMIC DNA]</scope>
    <source>
        <strain evidence="11 12">59.10-2M</strain>
    </source>
</reference>
<keyword evidence="5" id="KW-0547">Nucleotide-binding</keyword>
<evidence type="ECO:0000259" key="10">
    <source>
        <dbReference type="PROSITE" id="PS50109"/>
    </source>
</evidence>
<keyword evidence="3" id="KW-0597">Phosphoprotein</keyword>
<protein>
    <recommendedName>
        <fullName evidence="2">histidine kinase</fullName>
        <ecNumber evidence="2">2.7.13.3</ecNumber>
    </recommendedName>
</protein>
<dbReference type="GO" id="GO:0005524">
    <property type="term" value="F:ATP binding"/>
    <property type="evidence" value="ECO:0007669"/>
    <property type="project" value="UniProtKB-KW"/>
</dbReference>
<keyword evidence="8" id="KW-0902">Two-component regulatory system</keyword>
<evidence type="ECO:0000313" key="11">
    <source>
        <dbReference type="EMBL" id="PKQ60902.1"/>
    </source>
</evidence>
<dbReference type="EC" id="2.7.13.3" evidence="2"/>
<evidence type="ECO:0000256" key="9">
    <source>
        <dbReference type="SAM" id="Phobius"/>
    </source>
</evidence>
<dbReference type="SMART" id="SM00387">
    <property type="entry name" value="HATPase_c"/>
    <property type="match status" value="1"/>
</dbReference>
<proteinExistence type="predicted"/>
<dbReference type="PANTHER" id="PTHR43065">
    <property type="entry name" value="SENSOR HISTIDINE KINASE"/>
    <property type="match status" value="1"/>
</dbReference>
<dbReference type="InterPro" id="IPR005467">
    <property type="entry name" value="His_kinase_dom"/>
</dbReference>
<dbReference type="GO" id="GO:0000160">
    <property type="term" value="P:phosphorelay signal transduction system"/>
    <property type="evidence" value="ECO:0007669"/>
    <property type="project" value="UniProtKB-KW"/>
</dbReference>
<evidence type="ECO:0000256" key="3">
    <source>
        <dbReference type="ARBA" id="ARBA00022553"/>
    </source>
</evidence>
<keyword evidence="7 11" id="KW-0067">ATP-binding</keyword>
<dbReference type="SUPFAM" id="SSF55874">
    <property type="entry name" value="ATPase domain of HSP90 chaperone/DNA topoisomerase II/histidine kinase"/>
    <property type="match status" value="1"/>
</dbReference>
<evidence type="ECO:0000256" key="5">
    <source>
        <dbReference type="ARBA" id="ARBA00022741"/>
    </source>
</evidence>
<evidence type="ECO:0000256" key="2">
    <source>
        <dbReference type="ARBA" id="ARBA00012438"/>
    </source>
</evidence>
<dbReference type="InterPro" id="IPR036890">
    <property type="entry name" value="HATPase_C_sf"/>
</dbReference>
<accession>A0A2N3HS72</accession>
<dbReference type="GO" id="GO:0004673">
    <property type="term" value="F:protein histidine kinase activity"/>
    <property type="evidence" value="ECO:0007669"/>
    <property type="project" value="UniProtKB-EC"/>
</dbReference>
<evidence type="ECO:0000313" key="12">
    <source>
        <dbReference type="Proteomes" id="UP000233618"/>
    </source>
</evidence>
<dbReference type="Proteomes" id="UP000233618">
    <property type="component" value="Unassembled WGS sequence"/>
</dbReference>
<keyword evidence="12" id="KW-1185">Reference proteome</keyword>
<feature type="domain" description="Histidine kinase" evidence="10">
    <location>
        <begin position="180"/>
        <end position="382"/>
    </location>
</feature>
<keyword evidence="9" id="KW-0812">Transmembrane</keyword>
<dbReference type="InterPro" id="IPR004358">
    <property type="entry name" value="Sig_transdc_His_kin-like_C"/>
</dbReference>
<evidence type="ECO:0000256" key="4">
    <source>
        <dbReference type="ARBA" id="ARBA00022679"/>
    </source>
</evidence>
<evidence type="ECO:0000256" key="8">
    <source>
        <dbReference type="ARBA" id="ARBA00023012"/>
    </source>
</evidence>
<keyword evidence="4" id="KW-0808">Transferase</keyword>
<dbReference type="EMBL" id="MVDE01000052">
    <property type="protein sequence ID" value="PKQ60902.1"/>
    <property type="molecule type" value="Genomic_DNA"/>
</dbReference>
<comment type="caution">
    <text evidence="11">The sequence shown here is derived from an EMBL/GenBank/DDBJ whole genome shotgun (WGS) entry which is preliminary data.</text>
</comment>
<name>A0A2N3HS72_9BACT</name>
<dbReference type="InterPro" id="IPR003594">
    <property type="entry name" value="HATPase_dom"/>
</dbReference>
<dbReference type="Gene3D" id="3.30.565.10">
    <property type="entry name" value="Histidine kinase-like ATPase, C-terminal domain"/>
    <property type="match status" value="1"/>
</dbReference>
<evidence type="ECO:0000256" key="1">
    <source>
        <dbReference type="ARBA" id="ARBA00000085"/>
    </source>
</evidence>
<evidence type="ECO:0000256" key="7">
    <source>
        <dbReference type="ARBA" id="ARBA00022840"/>
    </source>
</evidence>
<gene>
    <name evidence="11" type="ORF">BZG01_20240</name>
</gene>
<keyword evidence="9" id="KW-0472">Membrane</keyword>
<sequence>MLDIYLKNRHWKFYFLLIAIIIVFGSILYTNNLVGKLANEEVKKIELWAEGMRSLQLNPDQDVSLINRILEQNETIPVILIDDDGNIVDHRNIKLPKRNEDEVLKKKLQNMKDDNHFIEIDLVNGKNFIYFDDSSLLKRLAWYPFVQLGAIITFILIAFLAFSYSKSAEQNQVWVGMSKETAHQLGTPISSLMAWMELIKSGEIDPQLSLEMAKDVNRLEVIAERFSKIGSKPVLKFTNILDVLSSSIEYLKKRTSGKVDFNLDSVDVENAVIPLNKELFSWVIENLSKNAVDAMEGKGSLKFLVSNKANQLIIDVSDTGKGIARNQFKTIFKPGFTSKKRGWGLGLSLSKRIIENYHRGKIFVVSSELGSGAVFRIILPLN</sequence>
<evidence type="ECO:0000256" key="6">
    <source>
        <dbReference type="ARBA" id="ARBA00022777"/>
    </source>
</evidence>
<dbReference type="PRINTS" id="PR00344">
    <property type="entry name" value="BCTRLSENSOR"/>
</dbReference>
<dbReference type="Pfam" id="PF02518">
    <property type="entry name" value="HATPase_c"/>
    <property type="match status" value="1"/>
</dbReference>
<feature type="transmembrane region" description="Helical" evidence="9">
    <location>
        <begin position="140"/>
        <end position="162"/>
    </location>
</feature>
<organism evidence="11 12">
    <name type="scientific">Labilibaculum manganireducens</name>
    <dbReference type="NCBI Taxonomy" id="1940525"/>
    <lineage>
        <taxon>Bacteria</taxon>
        <taxon>Pseudomonadati</taxon>
        <taxon>Bacteroidota</taxon>
        <taxon>Bacteroidia</taxon>
        <taxon>Marinilabiliales</taxon>
        <taxon>Marinifilaceae</taxon>
        <taxon>Labilibaculum</taxon>
    </lineage>
</organism>
<dbReference type="AlphaFoldDB" id="A0A2N3HS72"/>